<gene>
    <name evidence="2" type="ORF">SAMN05444359_101469</name>
</gene>
<organism evidence="2 3">
    <name type="scientific">Neolewinella agarilytica</name>
    <dbReference type="NCBI Taxonomy" id="478744"/>
    <lineage>
        <taxon>Bacteria</taxon>
        <taxon>Pseudomonadati</taxon>
        <taxon>Bacteroidota</taxon>
        <taxon>Saprospiria</taxon>
        <taxon>Saprospirales</taxon>
        <taxon>Lewinellaceae</taxon>
        <taxon>Neolewinella</taxon>
    </lineage>
</organism>
<dbReference type="InterPro" id="IPR002347">
    <property type="entry name" value="SDR_fam"/>
</dbReference>
<dbReference type="AlphaFoldDB" id="A0A1H8ZWN1"/>
<dbReference type="EMBL" id="FOFB01000001">
    <property type="protein sequence ID" value="SEP68657.1"/>
    <property type="molecule type" value="Genomic_DNA"/>
</dbReference>
<sequence>MDLGLKNKTFAVGGATSGLGRAIAETLLAEGAKVIGIARGQEKLEEMAGEHPDRFVPYAADLTDATAVKNLGFYLIDQNIDGMVLNAGGPPTGRVEELEMKDWDRAWESTLRWKVQLTTALLPLLKGKENGRLLYLESVSIKQPIDNLVLSNAMRAAVAGFVKTLSREVGESGLTANILAPGYHATPRITTVLEKSADIQEVPLAEVEKQFAQETSVKRLGAPSDFAAQAVFLLSPKSGYITGQTITVDGGLVRHITG</sequence>
<protein>
    <submittedName>
        <fullName evidence="2">3-oxoacyl-[acyl-carrier protein] reductase</fullName>
    </submittedName>
</protein>
<evidence type="ECO:0000256" key="1">
    <source>
        <dbReference type="ARBA" id="ARBA00006484"/>
    </source>
</evidence>
<evidence type="ECO:0000313" key="2">
    <source>
        <dbReference type="EMBL" id="SEP68657.1"/>
    </source>
</evidence>
<dbReference type="InterPro" id="IPR050259">
    <property type="entry name" value="SDR"/>
</dbReference>
<evidence type="ECO:0000313" key="3">
    <source>
        <dbReference type="Proteomes" id="UP000199021"/>
    </source>
</evidence>
<dbReference type="PANTHER" id="PTHR42879:SF6">
    <property type="entry name" value="NADPH-DEPENDENT REDUCTASE BACG"/>
    <property type="match status" value="1"/>
</dbReference>
<dbReference type="STRING" id="478744.SAMN05444359_101469"/>
<name>A0A1H8ZWN1_9BACT</name>
<accession>A0A1H8ZWN1</accession>
<dbReference type="InterPro" id="IPR036291">
    <property type="entry name" value="NAD(P)-bd_dom_sf"/>
</dbReference>
<dbReference type="Gene3D" id="3.40.50.720">
    <property type="entry name" value="NAD(P)-binding Rossmann-like Domain"/>
    <property type="match status" value="1"/>
</dbReference>
<dbReference type="InParanoid" id="A0A1H8ZWN1"/>
<keyword evidence="3" id="KW-1185">Reference proteome</keyword>
<dbReference type="PRINTS" id="PR00081">
    <property type="entry name" value="GDHRDH"/>
</dbReference>
<proteinExistence type="inferred from homology"/>
<dbReference type="PANTHER" id="PTHR42879">
    <property type="entry name" value="3-OXOACYL-(ACYL-CARRIER-PROTEIN) REDUCTASE"/>
    <property type="match status" value="1"/>
</dbReference>
<dbReference type="RefSeq" id="WP_090165169.1">
    <property type="nucleotide sequence ID" value="NZ_FOFB01000001.1"/>
</dbReference>
<dbReference type="Pfam" id="PF13561">
    <property type="entry name" value="adh_short_C2"/>
    <property type="match status" value="1"/>
</dbReference>
<dbReference type="SUPFAM" id="SSF51735">
    <property type="entry name" value="NAD(P)-binding Rossmann-fold domains"/>
    <property type="match status" value="1"/>
</dbReference>
<comment type="similarity">
    <text evidence="1">Belongs to the short-chain dehydrogenases/reductases (SDR) family.</text>
</comment>
<dbReference type="OrthoDB" id="9804774at2"/>
<dbReference type="Proteomes" id="UP000199021">
    <property type="component" value="Unassembled WGS sequence"/>
</dbReference>
<reference evidence="3" key="1">
    <citation type="submission" date="2016-10" db="EMBL/GenBank/DDBJ databases">
        <authorList>
            <person name="Varghese N."/>
            <person name="Submissions S."/>
        </authorList>
    </citation>
    <scope>NUCLEOTIDE SEQUENCE [LARGE SCALE GENOMIC DNA]</scope>
    <source>
        <strain evidence="3">DSM 24740</strain>
    </source>
</reference>